<organism evidence="1 2">
    <name type="scientific">Didymella exigua CBS 183.55</name>
    <dbReference type="NCBI Taxonomy" id="1150837"/>
    <lineage>
        <taxon>Eukaryota</taxon>
        <taxon>Fungi</taxon>
        <taxon>Dikarya</taxon>
        <taxon>Ascomycota</taxon>
        <taxon>Pezizomycotina</taxon>
        <taxon>Dothideomycetes</taxon>
        <taxon>Pleosporomycetidae</taxon>
        <taxon>Pleosporales</taxon>
        <taxon>Pleosporineae</taxon>
        <taxon>Didymellaceae</taxon>
        <taxon>Didymella</taxon>
    </lineage>
</organism>
<evidence type="ECO:0000313" key="1">
    <source>
        <dbReference type="EMBL" id="KAF1931527.1"/>
    </source>
</evidence>
<protein>
    <submittedName>
        <fullName evidence="1">Uncharacterized protein</fullName>
    </submittedName>
</protein>
<dbReference type="EMBL" id="ML978960">
    <property type="protein sequence ID" value="KAF1931527.1"/>
    <property type="molecule type" value="Genomic_DNA"/>
</dbReference>
<dbReference type="Proteomes" id="UP000800082">
    <property type="component" value="Unassembled WGS sequence"/>
</dbReference>
<accession>A0A6A5S1X0</accession>
<dbReference type="RefSeq" id="XP_033451775.1">
    <property type="nucleotide sequence ID" value="XM_033589237.1"/>
</dbReference>
<evidence type="ECO:0000313" key="2">
    <source>
        <dbReference type="Proteomes" id="UP000800082"/>
    </source>
</evidence>
<dbReference type="GeneID" id="54346884"/>
<name>A0A6A5S1X0_9PLEO</name>
<proteinExistence type="predicted"/>
<sequence>MLRWLTGWRAARRSNFFALPRSLCVHLNAHSVTCKTNITIVFLALPFTARSRRTLVAALRFQHARKGHCTTVYILLPATAGAHALSHHRQHQIHLSKRVIRWRTTHTARSTWHGG</sequence>
<dbReference type="AlphaFoldDB" id="A0A6A5S1X0"/>
<gene>
    <name evidence="1" type="ORF">M421DRAFT_314156</name>
</gene>
<reference evidence="1" key="1">
    <citation type="journal article" date="2020" name="Stud. Mycol.">
        <title>101 Dothideomycetes genomes: a test case for predicting lifestyles and emergence of pathogens.</title>
        <authorList>
            <person name="Haridas S."/>
            <person name="Albert R."/>
            <person name="Binder M."/>
            <person name="Bloem J."/>
            <person name="Labutti K."/>
            <person name="Salamov A."/>
            <person name="Andreopoulos B."/>
            <person name="Baker S."/>
            <person name="Barry K."/>
            <person name="Bills G."/>
            <person name="Bluhm B."/>
            <person name="Cannon C."/>
            <person name="Castanera R."/>
            <person name="Culley D."/>
            <person name="Daum C."/>
            <person name="Ezra D."/>
            <person name="Gonzalez J."/>
            <person name="Henrissat B."/>
            <person name="Kuo A."/>
            <person name="Liang C."/>
            <person name="Lipzen A."/>
            <person name="Lutzoni F."/>
            <person name="Magnuson J."/>
            <person name="Mondo S."/>
            <person name="Nolan M."/>
            <person name="Ohm R."/>
            <person name="Pangilinan J."/>
            <person name="Park H.-J."/>
            <person name="Ramirez L."/>
            <person name="Alfaro M."/>
            <person name="Sun H."/>
            <person name="Tritt A."/>
            <person name="Yoshinaga Y."/>
            <person name="Zwiers L.-H."/>
            <person name="Turgeon B."/>
            <person name="Goodwin S."/>
            <person name="Spatafora J."/>
            <person name="Crous P."/>
            <person name="Grigoriev I."/>
        </authorList>
    </citation>
    <scope>NUCLEOTIDE SEQUENCE</scope>
    <source>
        <strain evidence="1">CBS 183.55</strain>
    </source>
</reference>
<keyword evidence="2" id="KW-1185">Reference proteome</keyword>